<reference evidence="3" key="1">
    <citation type="submission" date="2022-08" db="EMBL/GenBank/DDBJ databases">
        <title>Novel sulfate-reducing endosymbionts in the free-living metamonad Anaeramoeba.</title>
        <authorList>
            <person name="Jerlstrom-Hultqvist J."/>
            <person name="Cepicka I."/>
            <person name="Gallot-Lavallee L."/>
            <person name="Salas-Leiva D."/>
            <person name="Curtis B.A."/>
            <person name="Zahonova K."/>
            <person name="Pipaliya S."/>
            <person name="Dacks J."/>
            <person name="Roger A.J."/>
        </authorList>
    </citation>
    <scope>NUCLEOTIDE SEQUENCE</scope>
    <source>
        <strain evidence="3">Schooner1</strain>
    </source>
</reference>
<feature type="compositionally biased region" description="Basic and acidic residues" evidence="1">
    <location>
        <begin position="17"/>
        <end position="34"/>
    </location>
</feature>
<gene>
    <name evidence="3" type="ORF">M0813_23801</name>
</gene>
<sequence>MSEEKKNKTQNLRKRKTESEKTVEKTTKNKEKEGKDSKYLKVSVDDTKEGISFFLQFFSLLKTKWPFGRRTTLIIIFFLLIFVYMRRQSSKFDSSEIGIAKEFKLLGLDPSSSDDEIWDAYAKILDKMGDVSNQDKCNSKCRYEVTQANLAYQKIQQWKKQEQDPNAA</sequence>
<feature type="transmembrane region" description="Helical" evidence="2">
    <location>
        <begin position="67"/>
        <end position="85"/>
    </location>
</feature>
<name>A0ABQ8Y7A8_9EUKA</name>
<dbReference type="Proteomes" id="UP001150062">
    <property type="component" value="Unassembled WGS sequence"/>
</dbReference>
<evidence type="ECO:0000256" key="1">
    <source>
        <dbReference type="SAM" id="MobiDB-lite"/>
    </source>
</evidence>
<keyword evidence="2" id="KW-1133">Transmembrane helix</keyword>
<proteinExistence type="predicted"/>
<comment type="caution">
    <text evidence="3">The sequence shown here is derived from an EMBL/GenBank/DDBJ whole genome shotgun (WGS) entry which is preliminary data.</text>
</comment>
<organism evidence="3 4">
    <name type="scientific">Anaeramoeba flamelloides</name>
    <dbReference type="NCBI Taxonomy" id="1746091"/>
    <lineage>
        <taxon>Eukaryota</taxon>
        <taxon>Metamonada</taxon>
        <taxon>Anaeramoebidae</taxon>
        <taxon>Anaeramoeba</taxon>
    </lineage>
</organism>
<dbReference type="EMBL" id="JAOAOG010000198">
    <property type="protein sequence ID" value="KAJ6240703.1"/>
    <property type="molecule type" value="Genomic_DNA"/>
</dbReference>
<evidence type="ECO:0000256" key="2">
    <source>
        <dbReference type="SAM" id="Phobius"/>
    </source>
</evidence>
<keyword evidence="4" id="KW-1185">Reference proteome</keyword>
<protein>
    <submittedName>
        <fullName evidence="3">Translocation protein sec63</fullName>
    </submittedName>
</protein>
<accession>A0ABQ8Y7A8</accession>
<keyword evidence="2" id="KW-0812">Transmembrane</keyword>
<evidence type="ECO:0000313" key="3">
    <source>
        <dbReference type="EMBL" id="KAJ6240703.1"/>
    </source>
</evidence>
<evidence type="ECO:0000313" key="4">
    <source>
        <dbReference type="Proteomes" id="UP001150062"/>
    </source>
</evidence>
<keyword evidence="2" id="KW-0472">Membrane</keyword>
<feature type="region of interest" description="Disordered" evidence="1">
    <location>
        <begin position="1"/>
        <end position="34"/>
    </location>
</feature>